<dbReference type="Proteomes" id="UP000433483">
    <property type="component" value="Unassembled WGS sequence"/>
</dbReference>
<dbReference type="Proteomes" id="UP000476176">
    <property type="component" value="Unassembled WGS sequence"/>
</dbReference>
<evidence type="ECO:0000313" key="1">
    <source>
        <dbReference type="EMBL" id="KAE8932251.1"/>
    </source>
</evidence>
<dbReference type="AlphaFoldDB" id="A0A6A3SZ19"/>
<sequence length="110" mass="12042">MMPVTVEANMLLRIRGNPCVKTFVQTRSFQNAVVHQSWQRGVHAACLDLKHICLIPRVKNKATRLHEWEGDARAAGFRPRAVVPVKKGPALELALEADAEAIVAAPAANP</sequence>
<dbReference type="EMBL" id="QXFW01001219">
    <property type="protein sequence ID" value="KAE8994418.1"/>
    <property type="molecule type" value="Genomic_DNA"/>
</dbReference>
<evidence type="ECO:0000313" key="2">
    <source>
        <dbReference type="EMBL" id="KAE8994418.1"/>
    </source>
</evidence>
<dbReference type="EMBL" id="QXFX01001053">
    <property type="protein sequence ID" value="KAE9097719.1"/>
    <property type="molecule type" value="Genomic_DNA"/>
</dbReference>
<protein>
    <submittedName>
        <fullName evidence="5">Uncharacterized protein</fullName>
    </submittedName>
</protein>
<evidence type="ECO:0000313" key="15">
    <source>
        <dbReference type="Proteomes" id="UP000476176"/>
    </source>
</evidence>
<comment type="caution">
    <text evidence="5">The sequence shown here is derived from an EMBL/GenBank/DDBJ whole genome shotgun (WGS) entry which is preliminary data.</text>
</comment>
<dbReference type="EMBL" id="QXGE01001036">
    <property type="protein sequence ID" value="KAE9298887.1"/>
    <property type="molecule type" value="Genomic_DNA"/>
</dbReference>
<dbReference type="Proteomes" id="UP000488956">
    <property type="component" value="Unassembled WGS sequence"/>
</dbReference>
<dbReference type="Proteomes" id="UP000440732">
    <property type="component" value="Unassembled WGS sequence"/>
</dbReference>
<keyword evidence="10" id="KW-1185">Reference proteome</keyword>
<evidence type="ECO:0000313" key="7">
    <source>
        <dbReference type="EMBL" id="KAE9208220.1"/>
    </source>
</evidence>
<dbReference type="EMBL" id="QXGF01001140">
    <property type="protein sequence ID" value="KAE8932251.1"/>
    <property type="molecule type" value="Genomic_DNA"/>
</dbReference>
<organism evidence="5 12">
    <name type="scientific">Phytophthora fragariae</name>
    <dbReference type="NCBI Taxonomy" id="53985"/>
    <lineage>
        <taxon>Eukaryota</taxon>
        <taxon>Sar</taxon>
        <taxon>Stramenopiles</taxon>
        <taxon>Oomycota</taxon>
        <taxon>Peronosporomycetes</taxon>
        <taxon>Peronosporales</taxon>
        <taxon>Peronosporaceae</taxon>
        <taxon>Phytophthora</taxon>
    </lineage>
</organism>
<evidence type="ECO:0000313" key="4">
    <source>
        <dbReference type="EMBL" id="KAE9097719.1"/>
    </source>
</evidence>
<evidence type="ECO:0000313" key="10">
    <source>
        <dbReference type="Proteomes" id="UP000433483"/>
    </source>
</evidence>
<dbReference type="EMBL" id="QXGA01001188">
    <property type="protein sequence ID" value="KAE9126356.1"/>
    <property type="molecule type" value="Genomic_DNA"/>
</dbReference>
<proteinExistence type="predicted"/>
<dbReference type="EMBL" id="QXFZ01001256">
    <property type="protein sequence ID" value="KAE9093843.1"/>
    <property type="molecule type" value="Genomic_DNA"/>
</dbReference>
<accession>A0A6A3SZ19</accession>
<dbReference type="Proteomes" id="UP000429523">
    <property type="component" value="Unassembled WGS sequence"/>
</dbReference>
<evidence type="ECO:0000313" key="16">
    <source>
        <dbReference type="Proteomes" id="UP000488956"/>
    </source>
</evidence>
<dbReference type="Proteomes" id="UP000437068">
    <property type="component" value="Unassembled WGS sequence"/>
</dbReference>
<dbReference type="Proteomes" id="UP000441208">
    <property type="component" value="Unassembled WGS sequence"/>
</dbReference>
<dbReference type="EMBL" id="QXGC01001219">
    <property type="protein sequence ID" value="KAE9208220.1"/>
    <property type="molecule type" value="Genomic_DNA"/>
</dbReference>
<evidence type="ECO:0000313" key="14">
    <source>
        <dbReference type="Proteomes" id="UP000460718"/>
    </source>
</evidence>
<evidence type="ECO:0000313" key="8">
    <source>
        <dbReference type="EMBL" id="KAE9298887.1"/>
    </source>
</evidence>
<evidence type="ECO:0000313" key="6">
    <source>
        <dbReference type="EMBL" id="KAE9197995.1"/>
    </source>
</evidence>
<evidence type="ECO:0000313" key="5">
    <source>
        <dbReference type="EMBL" id="KAE9126356.1"/>
    </source>
</evidence>
<dbReference type="Proteomes" id="UP000460718">
    <property type="component" value="Unassembled WGS sequence"/>
</dbReference>
<dbReference type="EMBL" id="QXGB01001057">
    <property type="protein sequence ID" value="KAE9197995.1"/>
    <property type="molecule type" value="Genomic_DNA"/>
</dbReference>
<evidence type="ECO:0000313" key="12">
    <source>
        <dbReference type="Proteomes" id="UP000440732"/>
    </source>
</evidence>
<evidence type="ECO:0000313" key="13">
    <source>
        <dbReference type="Proteomes" id="UP000441208"/>
    </source>
</evidence>
<name>A0A6A3SZ19_9STRA</name>
<evidence type="ECO:0000313" key="3">
    <source>
        <dbReference type="EMBL" id="KAE9093843.1"/>
    </source>
</evidence>
<reference evidence="9 10" key="1">
    <citation type="submission" date="2018-08" db="EMBL/GenBank/DDBJ databases">
        <title>Genomic investigation of the strawberry pathogen Phytophthora fragariae indicates pathogenicity is determined by transcriptional variation in three key races.</title>
        <authorList>
            <person name="Adams T.M."/>
            <person name="Armitage A.D."/>
            <person name="Sobczyk M.K."/>
            <person name="Bates H.J."/>
            <person name="Dunwell J.M."/>
            <person name="Nellist C.F."/>
            <person name="Harrison R.J."/>
        </authorList>
    </citation>
    <scope>NUCLEOTIDE SEQUENCE [LARGE SCALE GENOMIC DNA]</scope>
    <source>
        <strain evidence="8 11">A4</strain>
        <strain evidence="7 15">BC-23</strain>
        <strain evidence="6 10">NOV-27</strain>
        <strain evidence="5 12">NOV-5</strain>
        <strain evidence="3 13">NOV-71</strain>
        <strain evidence="1 9">NOV-9</strain>
        <strain evidence="4 16">ONT-3</strain>
        <strain evidence="2 14">SCRP245</strain>
    </source>
</reference>
<gene>
    <name evidence="8" type="ORF">PF001_g15712</name>
    <name evidence="7" type="ORF">PF004_g16829</name>
    <name evidence="6" type="ORF">PF005_g16305</name>
    <name evidence="5" type="ORF">PF006_g16753</name>
    <name evidence="3" type="ORF">PF007_g17977</name>
    <name evidence="1" type="ORF">PF009_g17712</name>
    <name evidence="4" type="ORF">PF010_g15842</name>
    <name evidence="2" type="ORF">PF011_g16745</name>
</gene>
<evidence type="ECO:0000313" key="9">
    <source>
        <dbReference type="Proteomes" id="UP000429523"/>
    </source>
</evidence>
<evidence type="ECO:0000313" key="11">
    <source>
        <dbReference type="Proteomes" id="UP000437068"/>
    </source>
</evidence>